<feature type="domain" description="AMP-dependent synthetase/ligase" evidence="3">
    <location>
        <begin position="173"/>
        <end position="553"/>
    </location>
</feature>
<dbReference type="GO" id="GO:0016020">
    <property type="term" value="C:membrane"/>
    <property type="evidence" value="ECO:0007669"/>
    <property type="project" value="TreeGrafter"/>
</dbReference>
<dbReference type="GeneID" id="30983703"/>
<evidence type="ECO:0000259" key="3">
    <source>
        <dbReference type="Pfam" id="PF00501"/>
    </source>
</evidence>
<dbReference type="Pfam" id="PF00501">
    <property type="entry name" value="AMP-binding"/>
    <property type="match status" value="1"/>
</dbReference>
<organism evidence="4 5">
    <name type="scientific">Suhomyces tanzawaensis NRRL Y-17324</name>
    <dbReference type="NCBI Taxonomy" id="984487"/>
    <lineage>
        <taxon>Eukaryota</taxon>
        <taxon>Fungi</taxon>
        <taxon>Dikarya</taxon>
        <taxon>Ascomycota</taxon>
        <taxon>Saccharomycotina</taxon>
        <taxon>Pichiomycetes</taxon>
        <taxon>Debaryomycetaceae</taxon>
        <taxon>Suhomyces</taxon>
    </lineage>
</organism>
<protein>
    <submittedName>
        <fullName evidence="4">Acetyl-CoA synthetase-like protein</fullName>
    </submittedName>
</protein>
<dbReference type="GO" id="GO:0004467">
    <property type="term" value="F:long-chain fatty acid-CoA ligase activity"/>
    <property type="evidence" value="ECO:0007669"/>
    <property type="project" value="TreeGrafter"/>
</dbReference>
<accession>A0A1E4SMN3</accession>
<dbReference type="InterPro" id="IPR000873">
    <property type="entry name" value="AMP-dep_synth/lig_dom"/>
</dbReference>
<gene>
    <name evidence="4" type="ORF">CANTADRAFT_48312</name>
</gene>
<evidence type="ECO:0000313" key="5">
    <source>
        <dbReference type="Proteomes" id="UP000094285"/>
    </source>
</evidence>
<name>A0A1E4SMN3_9ASCO</name>
<dbReference type="RefSeq" id="XP_020065870.1">
    <property type="nucleotide sequence ID" value="XM_020209567.1"/>
</dbReference>
<evidence type="ECO:0000313" key="4">
    <source>
        <dbReference type="EMBL" id="ODV80748.1"/>
    </source>
</evidence>
<keyword evidence="2" id="KW-0067">ATP-binding</keyword>
<dbReference type="EMBL" id="KV453910">
    <property type="protein sequence ID" value="ODV80748.1"/>
    <property type="molecule type" value="Genomic_DNA"/>
</dbReference>
<dbReference type="GO" id="GO:0005524">
    <property type="term" value="F:ATP binding"/>
    <property type="evidence" value="ECO:0007669"/>
    <property type="project" value="UniProtKB-KW"/>
</dbReference>
<dbReference type="Proteomes" id="UP000094285">
    <property type="component" value="Unassembled WGS sequence"/>
</dbReference>
<dbReference type="STRING" id="984487.A0A1E4SMN3"/>
<reference evidence="5" key="1">
    <citation type="submission" date="2016-05" db="EMBL/GenBank/DDBJ databases">
        <title>Comparative genomics of biotechnologically important yeasts.</title>
        <authorList>
            <consortium name="DOE Joint Genome Institute"/>
            <person name="Riley R."/>
            <person name="Haridas S."/>
            <person name="Wolfe K.H."/>
            <person name="Lopes M.R."/>
            <person name="Hittinger C.T."/>
            <person name="Goker M."/>
            <person name="Salamov A."/>
            <person name="Wisecaver J."/>
            <person name="Long T.M."/>
            <person name="Aerts A.L."/>
            <person name="Barry K."/>
            <person name="Choi C."/>
            <person name="Clum A."/>
            <person name="Coughlan A.Y."/>
            <person name="Deshpande S."/>
            <person name="Douglass A.P."/>
            <person name="Hanson S.J."/>
            <person name="Klenk H.-P."/>
            <person name="Labutti K."/>
            <person name="Lapidus A."/>
            <person name="Lindquist E."/>
            <person name="Lipzen A."/>
            <person name="Meier-Kolthoff J.P."/>
            <person name="Ohm R.A."/>
            <person name="Otillar R.P."/>
            <person name="Pangilinan J."/>
            <person name="Peng Y."/>
            <person name="Rokas A."/>
            <person name="Rosa C.A."/>
            <person name="Scheuner C."/>
            <person name="Sibirny A.A."/>
            <person name="Slot J.C."/>
            <person name="Stielow J.B."/>
            <person name="Sun H."/>
            <person name="Kurtzman C.P."/>
            <person name="Blackwell M."/>
            <person name="Grigoriev I.V."/>
            <person name="Jeffries T.W."/>
        </authorList>
    </citation>
    <scope>NUCLEOTIDE SEQUENCE [LARGE SCALE GENOMIC DNA]</scope>
    <source>
        <strain evidence="5">NRRL Y-17324</strain>
    </source>
</reference>
<dbReference type="SUPFAM" id="SSF56801">
    <property type="entry name" value="Acetyl-CoA synthetase-like"/>
    <property type="match status" value="1"/>
</dbReference>
<dbReference type="AlphaFoldDB" id="A0A1E4SMN3"/>
<dbReference type="Gene3D" id="3.40.50.12780">
    <property type="entry name" value="N-terminal domain of ligase-like"/>
    <property type="match status" value="1"/>
</dbReference>
<evidence type="ECO:0000256" key="1">
    <source>
        <dbReference type="ARBA" id="ARBA00022741"/>
    </source>
</evidence>
<sequence>MAILPPPTGEHIAPPEASSFFKEGYGYVDLLHKYLPFPGTLSDRAVPVPGSQKGDLSAIYRNALSPGGVKDSLFPSVRTLPQLFDNAVKHFGDNSVFTFREHDYVNNTPTENKVSLSYKQVDGLINDYGAGLLYLLEVNPFKNAAKFASHAKIDAHELAYKSYDKDNFSFVLTIYSANRHEWVLTDLVSSAYSITNTALYDTLGALTSEFILELTESPVVALSKNHIVDILDLKAQNPEQLGALVLMISFDPLTPQDSELVARARSENIVLVSMDQVIKTGQVFPKERLLPSPDTLYTISFTSGTTGSKPKGVMLQQRAAISAVSLVLVGSGYEAKSNFCFLPLAHIYERQMTLSGMTYGSTINFPQLNGSPLTLVEDLKFFKPEALSNVPRVYTKFEAALKAATVDSNSSIAKAIFGKAIATKQELQERSDGDKGSHFLYDRLLFPKLKAALGLDNTQFLVTGSAPISVSTIKFLRAALNVGFAQGYGLTESFAGMSLSNKYEAQPGTCGAPCIGCEIKVQQLPEMGYGINDEGGPRGELLLRGPQMFTGYFKNEEETKKTIDDEGWFHTGDVAQIVASTGQIKIIDRVKNFFKLSQGEYVTPEKIENTYMSTDPIISQCFVHGNSTKSFLVGIVGIDVPLATKFLLKQGVAKSSIESPEGLLKEINKPAHKKALLTQINGNIKNKLLGFEKLHNIYLEVEPLTGERNLITPTVKIKRPIAAKFFKEQIDNMYEVEGSLINSSKL</sequence>
<evidence type="ECO:0000256" key="2">
    <source>
        <dbReference type="ARBA" id="ARBA00022840"/>
    </source>
</evidence>
<dbReference type="InterPro" id="IPR042099">
    <property type="entry name" value="ANL_N_sf"/>
</dbReference>
<dbReference type="PANTHER" id="PTHR43272">
    <property type="entry name" value="LONG-CHAIN-FATTY-ACID--COA LIGASE"/>
    <property type="match status" value="1"/>
</dbReference>
<keyword evidence="1" id="KW-0547">Nucleotide-binding</keyword>
<keyword evidence="5" id="KW-1185">Reference proteome</keyword>
<dbReference type="GO" id="GO:0005783">
    <property type="term" value="C:endoplasmic reticulum"/>
    <property type="evidence" value="ECO:0007669"/>
    <property type="project" value="TreeGrafter"/>
</dbReference>
<dbReference type="OrthoDB" id="1700726at2759"/>
<proteinExistence type="predicted"/>
<dbReference type="PANTHER" id="PTHR43272:SF33">
    <property type="entry name" value="AMP-BINDING DOMAIN-CONTAINING PROTEIN-RELATED"/>
    <property type="match status" value="1"/>
</dbReference>